<dbReference type="PANTHER" id="PTHR37809">
    <property type="entry name" value="RIBOSOMAL PROTEIN S12 METHYLTHIOTRANSFERASE ACCESSORY FACTOR YCAO"/>
    <property type="match status" value="1"/>
</dbReference>
<protein>
    <submittedName>
        <fullName evidence="3">YcaO-like family protein</fullName>
    </submittedName>
</protein>
<dbReference type="Pfam" id="PF02624">
    <property type="entry name" value="YcaO"/>
    <property type="match status" value="1"/>
</dbReference>
<evidence type="ECO:0000313" key="4">
    <source>
        <dbReference type="Proteomes" id="UP001142610"/>
    </source>
</evidence>
<name>A0A9X2RI79_9PROT</name>
<dbReference type="EMBL" id="JANIBC010000002">
    <property type="protein sequence ID" value="MCQ8184666.1"/>
    <property type="molecule type" value="Genomic_DNA"/>
</dbReference>
<dbReference type="PANTHER" id="PTHR37809:SF1">
    <property type="entry name" value="RIBOSOMAL PROTEIN S12 METHYLTHIOTRANSFERASE ACCESSORY FACTOR YCAO"/>
    <property type="match status" value="1"/>
</dbReference>
<dbReference type="PROSITE" id="PS51664">
    <property type="entry name" value="YCAO"/>
    <property type="match status" value="1"/>
</dbReference>
<dbReference type="Gene3D" id="3.30.1330.230">
    <property type="match status" value="1"/>
</dbReference>
<comment type="caution">
    <text evidence="3">The sequence shown here is derived from an EMBL/GenBank/DDBJ whole genome shotgun (WGS) entry which is preliminary data.</text>
</comment>
<evidence type="ECO:0000259" key="2">
    <source>
        <dbReference type="PROSITE" id="PS51664"/>
    </source>
</evidence>
<feature type="region of interest" description="Disordered" evidence="1">
    <location>
        <begin position="421"/>
        <end position="440"/>
    </location>
</feature>
<dbReference type="AlphaFoldDB" id="A0A9X2RI79"/>
<reference evidence="3" key="1">
    <citation type="submission" date="2022-07" db="EMBL/GenBank/DDBJ databases">
        <title>Parvularcula maris sp. nov., an algicidal bacterium isolated from seawater.</title>
        <authorList>
            <person name="Li F."/>
        </authorList>
    </citation>
    <scope>NUCLEOTIDE SEQUENCE</scope>
    <source>
        <strain evidence="3">BGMRC 0090</strain>
    </source>
</reference>
<feature type="domain" description="YcaO" evidence="2">
    <location>
        <begin position="55"/>
        <end position="432"/>
    </location>
</feature>
<sequence>MTETLQRAADLYRQGLPSGEFCEFAIEGCDALRTGVHLMRSGLSRSGGPFVCGMGYGSSQFEAAVSARGELFEMITLADAAKEWTHTEGTFEEVDGKEGFPAIDPYGLVLPVGLDDVDRHRFVWTDVRNLLTDETFWAPIEFVASSRAALPSGYQAVTPPISNGNGAGDSEARGITHGLLELCQRDGNASSFRALDQGRILENPPLDPDTAQLVARLQERGFTILFKLADLSVGIPSVYAIPVVEGEDNPLAMTACGEAADPDLPLALRKALLEALAARARKVFSHDTTGVHRHYEPSVVSERAAKIDPAQEEPRAVEAMQELLALSPRQVRERLESTVYRRDRTFPSSSLDTARLPNEPEDRVRYMLDRLQAENMTAYAKTVRRGDAYAAKVLVPGIEMELASFYRLGVRGARRLLERGDPLLRHQPGPGRQKLTLRPEQEAELGGPLYLDKERLDRITAPLYFLYREPTPGVTRVMAGRRDAA</sequence>
<proteinExistence type="predicted"/>
<gene>
    <name evidence="3" type="ORF">NOG11_04630</name>
</gene>
<evidence type="ECO:0000256" key="1">
    <source>
        <dbReference type="SAM" id="MobiDB-lite"/>
    </source>
</evidence>
<dbReference type="Proteomes" id="UP001142610">
    <property type="component" value="Unassembled WGS sequence"/>
</dbReference>
<keyword evidence="4" id="KW-1185">Reference proteome</keyword>
<dbReference type="RefSeq" id="WP_256618515.1">
    <property type="nucleotide sequence ID" value="NZ_JANIBC010000002.1"/>
</dbReference>
<organism evidence="3 4">
    <name type="scientific">Parvularcula maris</name>
    <dbReference type="NCBI Taxonomy" id="2965077"/>
    <lineage>
        <taxon>Bacteria</taxon>
        <taxon>Pseudomonadati</taxon>
        <taxon>Pseudomonadota</taxon>
        <taxon>Alphaproteobacteria</taxon>
        <taxon>Parvularculales</taxon>
        <taxon>Parvularculaceae</taxon>
        <taxon>Parvularcula</taxon>
    </lineage>
</organism>
<accession>A0A9X2RI79</accession>
<evidence type="ECO:0000313" key="3">
    <source>
        <dbReference type="EMBL" id="MCQ8184666.1"/>
    </source>
</evidence>
<dbReference type="InterPro" id="IPR003776">
    <property type="entry name" value="YcaO-like_dom"/>
</dbReference>